<evidence type="ECO:0000259" key="5">
    <source>
        <dbReference type="PROSITE" id="PS51891"/>
    </source>
</evidence>
<dbReference type="InterPro" id="IPR011057">
    <property type="entry name" value="Mss4-like_sf"/>
</dbReference>
<dbReference type="Pfam" id="PF04828">
    <property type="entry name" value="GFA"/>
    <property type="match status" value="1"/>
</dbReference>
<proteinExistence type="inferred from homology"/>
<keyword evidence="7" id="KW-1185">Reference proteome</keyword>
<keyword evidence="3" id="KW-0862">Zinc</keyword>
<dbReference type="GO" id="GO:0046872">
    <property type="term" value="F:metal ion binding"/>
    <property type="evidence" value="ECO:0007669"/>
    <property type="project" value="UniProtKB-KW"/>
</dbReference>
<evidence type="ECO:0000256" key="2">
    <source>
        <dbReference type="ARBA" id="ARBA00022723"/>
    </source>
</evidence>
<dbReference type="STRING" id="109264.A0A1F7ZXK1"/>
<comment type="similarity">
    <text evidence="1">Belongs to the Gfa family.</text>
</comment>
<dbReference type="PANTHER" id="PTHR33337:SF39">
    <property type="entry name" value="DUF636 DOMAIN PROTEIN (AFU_ORTHOLOGUE AFUA_6G11530)"/>
    <property type="match status" value="1"/>
</dbReference>
<name>A0A1F7ZXK1_9EURO</name>
<dbReference type="RefSeq" id="XP_022387920.1">
    <property type="nucleotide sequence ID" value="XM_022534827.1"/>
</dbReference>
<reference evidence="6 7" key="1">
    <citation type="journal article" date="2016" name="Genome Biol. Evol.">
        <title>Draft genome sequence of an aflatoxigenic Aspergillus species, A. bombycis.</title>
        <authorList>
            <person name="Moore G.G."/>
            <person name="Mack B.M."/>
            <person name="Beltz S.B."/>
            <person name="Gilbert M.K."/>
        </authorList>
    </citation>
    <scope>NUCLEOTIDE SEQUENCE [LARGE SCALE GENOMIC DNA]</scope>
    <source>
        <strain evidence="7">NRRL 26010</strain>
    </source>
</reference>
<dbReference type="GeneID" id="34451088"/>
<dbReference type="AlphaFoldDB" id="A0A1F7ZXK1"/>
<gene>
    <name evidence="6" type="ORF">ABOM_007698</name>
</gene>
<evidence type="ECO:0000256" key="3">
    <source>
        <dbReference type="ARBA" id="ARBA00022833"/>
    </source>
</evidence>
<evidence type="ECO:0000256" key="4">
    <source>
        <dbReference type="ARBA" id="ARBA00023239"/>
    </source>
</evidence>
<dbReference type="OrthoDB" id="406544at2759"/>
<dbReference type="SUPFAM" id="SSF51316">
    <property type="entry name" value="Mss4-like"/>
    <property type="match status" value="1"/>
</dbReference>
<keyword evidence="4" id="KW-0456">Lyase</keyword>
<dbReference type="Gene3D" id="3.90.1590.10">
    <property type="entry name" value="glutathione-dependent formaldehyde- activating enzyme (gfa)"/>
    <property type="match status" value="1"/>
</dbReference>
<feature type="domain" description="CENP-V/GFA" evidence="5">
    <location>
        <begin position="11"/>
        <end position="121"/>
    </location>
</feature>
<dbReference type="EMBL" id="LYCR01000058">
    <property type="protein sequence ID" value="OGM44203.1"/>
    <property type="molecule type" value="Genomic_DNA"/>
</dbReference>
<evidence type="ECO:0000256" key="1">
    <source>
        <dbReference type="ARBA" id="ARBA00005495"/>
    </source>
</evidence>
<organism evidence="6 7">
    <name type="scientific">Aspergillus bombycis</name>
    <dbReference type="NCBI Taxonomy" id="109264"/>
    <lineage>
        <taxon>Eukaryota</taxon>
        <taxon>Fungi</taxon>
        <taxon>Dikarya</taxon>
        <taxon>Ascomycota</taxon>
        <taxon>Pezizomycotina</taxon>
        <taxon>Eurotiomycetes</taxon>
        <taxon>Eurotiomycetidae</taxon>
        <taxon>Eurotiales</taxon>
        <taxon>Aspergillaceae</taxon>
        <taxon>Aspergillus</taxon>
    </lineage>
</organism>
<evidence type="ECO:0000313" key="6">
    <source>
        <dbReference type="EMBL" id="OGM44203.1"/>
    </source>
</evidence>
<evidence type="ECO:0000313" key="7">
    <source>
        <dbReference type="Proteomes" id="UP000179179"/>
    </source>
</evidence>
<dbReference type="GO" id="GO:0016846">
    <property type="term" value="F:carbon-sulfur lyase activity"/>
    <property type="evidence" value="ECO:0007669"/>
    <property type="project" value="InterPro"/>
</dbReference>
<dbReference type="InterPro" id="IPR006913">
    <property type="entry name" value="CENP-V/GFA"/>
</dbReference>
<comment type="caution">
    <text evidence="6">The sequence shown here is derived from an EMBL/GenBank/DDBJ whole genome shotgun (WGS) entry which is preliminary data.</text>
</comment>
<dbReference type="Proteomes" id="UP000179179">
    <property type="component" value="Unassembled WGS sequence"/>
</dbReference>
<sequence length="154" mass="17390">MAETTEQAQTIHGSCLCGTVKYHATREPILRILCYCQNCRKFTGSLGMANSIYRRENITIAQGHDTLRTYKDSATHNGSTVERLFCGNCGSNLFCENKEKAPDLFIVASGTMDLEAGQTWVPVVEFYCKDKRAWLDTNAETKKYEELPKTFDNI</sequence>
<keyword evidence="2" id="KW-0479">Metal-binding</keyword>
<dbReference type="PANTHER" id="PTHR33337">
    <property type="entry name" value="GFA DOMAIN-CONTAINING PROTEIN"/>
    <property type="match status" value="1"/>
</dbReference>
<protein>
    <submittedName>
        <fullName evidence="6">DUF636 domain protein</fullName>
    </submittedName>
</protein>
<dbReference type="PROSITE" id="PS51891">
    <property type="entry name" value="CENP_V_GFA"/>
    <property type="match status" value="1"/>
</dbReference>
<accession>A0A1F7ZXK1</accession>